<organism evidence="5 6">
    <name type="scientific">Paenibacillus lignilyticus</name>
    <dbReference type="NCBI Taxonomy" id="1172615"/>
    <lineage>
        <taxon>Bacteria</taxon>
        <taxon>Bacillati</taxon>
        <taxon>Bacillota</taxon>
        <taxon>Bacilli</taxon>
        <taxon>Bacillales</taxon>
        <taxon>Paenibacillaceae</taxon>
        <taxon>Paenibacillus</taxon>
    </lineage>
</organism>
<dbReference type="PANTHER" id="PTHR42711:SF1">
    <property type="entry name" value="ABC-TRANSPORT PROTEIN, ATP-BINDING COMPONENT"/>
    <property type="match status" value="1"/>
</dbReference>
<keyword evidence="1" id="KW-0813">Transport</keyword>
<dbReference type="InterPro" id="IPR003593">
    <property type="entry name" value="AAA+_ATPase"/>
</dbReference>
<protein>
    <submittedName>
        <fullName evidence="5">ATP-binding cassette domain-containing protein</fullName>
    </submittedName>
</protein>
<evidence type="ECO:0000256" key="1">
    <source>
        <dbReference type="ARBA" id="ARBA00022448"/>
    </source>
</evidence>
<accession>A0ABS5CE83</accession>
<dbReference type="Pfam" id="PF00005">
    <property type="entry name" value="ABC_tran"/>
    <property type="match status" value="1"/>
</dbReference>
<dbReference type="SUPFAM" id="SSF52540">
    <property type="entry name" value="P-loop containing nucleoside triphosphate hydrolases"/>
    <property type="match status" value="1"/>
</dbReference>
<evidence type="ECO:0000256" key="3">
    <source>
        <dbReference type="ARBA" id="ARBA00022840"/>
    </source>
</evidence>
<dbReference type="SMART" id="SM00382">
    <property type="entry name" value="AAA"/>
    <property type="match status" value="1"/>
</dbReference>
<dbReference type="PROSITE" id="PS50893">
    <property type="entry name" value="ABC_TRANSPORTER_2"/>
    <property type="match status" value="1"/>
</dbReference>
<dbReference type="PANTHER" id="PTHR42711">
    <property type="entry name" value="ABC TRANSPORTER ATP-BINDING PROTEIN"/>
    <property type="match status" value="1"/>
</dbReference>
<dbReference type="Proteomes" id="UP000673394">
    <property type="component" value="Unassembled WGS sequence"/>
</dbReference>
<keyword evidence="2" id="KW-0547">Nucleotide-binding</keyword>
<keyword evidence="6" id="KW-1185">Reference proteome</keyword>
<name>A0ABS5CE83_9BACL</name>
<evidence type="ECO:0000313" key="5">
    <source>
        <dbReference type="EMBL" id="MBP3964283.1"/>
    </source>
</evidence>
<feature type="domain" description="ABC transporter" evidence="4">
    <location>
        <begin position="6"/>
        <end position="259"/>
    </location>
</feature>
<evidence type="ECO:0000313" key="6">
    <source>
        <dbReference type="Proteomes" id="UP000673394"/>
    </source>
</evidence>
<dbReference type="GO" id="GO:0005524">
    <property type="term" value="F:ATP binding"/>
    <property type="evidence" value="ECO:0007669"/>
    <property type="project" value="UniProtKB-KW"/>
</dbReference>
<dbReference type="InterPro" id="IPR003439">
    <property type="entry name" value="ABC_transporter-like_ATP-bd"/>
</dbReference>
<dbReference type="Gene3D" id="3.40.50.300">
    <property type="entry name" value="P-loop containing nucleotide triphosphate hydrolases"/>
    <property type="match status" value="1"/>
</dbReference>
<evidence type="ECO:0000256" key="2">
    <source>
        <dbReference type="ARBA" id="ARBA00022741"/>
    </source>
</evidence>
<reference evidence="5 6" key="1">
    <citation type="submission" date="2021-04" db="EMBL/GenBank/DDBJ databases">
        <title>Paenibacillus sp. DLE-14 whole genome sequence.</title>
        <authorList>
            <person name="Ham Y.J."/>
        </authorList>
    </citation>
    <scope>NUCLEOTIDE SEQUENCE [LARGE SCALE GENOMIC DNA]</scope>
    <source>
        <strain evidence="5 6">DLE-14</strain>
    </source>
</reference>
<dbReference type="InterPro" id="IPR050763">
    <property type="entry name" value="ABC_transporter_ATP-binding"/>
</dbReference>
<dbReference type="InterPro" id="IPR027417">
    <property type="entry name" value="P-loop_NTPase"/>
</dbReference>
<keyword evidence="3 5" id="KW-0067">ATP-binding</keyword>
<gene>
    <name evidence="5" type="ORF">I8J30_16315</name>
</gene>
<sequence>MSTAALQTQGLSKSFAVKRKDAGLSGSIRSLFRPQWEEKVAVRQIDLTVARGERVAFLGPNGAGKSTTIKMLTGILHPSSGEAQVLGLTPWRDRTKLAFRIGAVFGQKSQLWYHLPPIDTFDLISRVYELNRSDYLARRADLIERFELGPYLNIPVRKLSLGERMRCEIAVSFLHRPQLLFLDEPTIGLDVVVKQRIRELILEVNREEGTTVFLTSHDAGDMEELCSRAVVIHHGGILLDAPVDRLKREVLSRKIISLTLSDHFVPGMLPDLQGMEVLHSEGRKLKLAVDLKQVGIESVVSALMGRFKLDDMTVEDPPMEEIITHIYGSGGQRDDHSELGPLVGTT</sequence>
<proteinExistence type="predicted"/>
<dbReference type="RefSeq" id="WP_210659458.1">
    <property type="nucleotide sequence ID" value="NZ_JAGKSP010000006.1"/>
</dbReference>
<comment type="caution">
    <text evidence="5">The sequence shown here is derived from an EMBL/GenBank/DDBJ whole genome shotgun (WGS) entry which is preliminary data.</text>
</comment>
<evidence type="ECO:0000259" key="4">
    <source>
        <dbReference type="PROSITE" id="PS50893"/>
    </source>
</evidence>
<dbReference type="EMBL" id="JAGKSP010000006">
    <property type="protein sequence ID" value="MBP3964283.1"/>
    <property type="molecule type" value="Genomic_DNA"/>
</dbReference>